<dbReference type="AlphaFoldDB" id="A0A372IUY8"/>
<protein>
    <submittedName>
        <fullName evidence="2">Uncharacterized protein</fullName>
    </submittedName>
</protein>
<proteinExistence type="predicted"/>
<gene>
    <name evidence="2" type="ORF">D0Y96_01305</name>
</gene>
<keyword evidence="3" id="KW-1185">Reference proteome</keyword>
<evidence type="ECO:0000313" key="2">
    <source>
        <dbReference type="EMBL" id="RFU18243.1"/>
    </source>
</evidence>
<accession>A0A372IUY8</accession>
<dbReference type="Proteomes" id="UP000264702">
    <property type="component" value="Unassembled WGS sequence"/>
</dbReference>
<dbReference type="EMBL" id="QVQT01000001">
    <property type="protein sequence ID" value="RFU18243.1"/>
    <property type="molecule type" value="Genomic_DNA"/>
</dbReference>
<organism evidence="2 3">
    <name type="scientific">Paracidobacterium acidisoli</name>
    <dbReference type="NCBI Taxonomy" id="2303751"/>
    <lineage>
        <taxon>Bacteria</taxon>
        <taxon>Pseudomonadati</taxon>
        <taxon>Acidobacteriota</taxon>
        <taxon>Terriglobia</taxon>
        <taxon>Terriglobales</taxon>
        <taxon>Acidobacteriaceae</taxon>
        <taxon>Paracidobacterium</taxon>
    </lineage>
</organism>
<evidence type="ECO:0000256" key="1">
    <source>
        <dbReference type="SAM" id="MobiDB-lite"/>
    </source>
</evidence>
<feature type="region of interest" description="Disordered" evidence="1">
    <location>
        <begin position="69"/>
        <end position="89"/>
    </location>
</feature>
<name>A0A372IUY8_9BACT</name>
<feature type="compositionally biased region" description="Basic and acidic residues" evidence="1">
    <location>
        <begin position="74"/>
        <end position="89"/>
    </location>
</feature>
<comment type="caution">
    <text evidence="2">The sequence shown here is derived from an EMBL/GenBank/DDBJ whole genome shotgun (WGS) entry which is preliminary data.</text>
</comment>
<evidence type="ECO:0000313" key="3">
    <source>
        <dbReference type="Proteomes" id="UP000264702"/>
    </source>
</evidence>
<sequence>MRWKDMAAMLLIGDGVMAMLCPHRDTSVWKMGPPEWNSLMKYLDDRPALTRLVGAVQVAATVAWVLNGPCPEGPQRESRHKDDSAAAAV</sequence>
<reference evidence="2 3" key="1">
    <citation type="submission" date="2018-08" db="EMBL/GenBank/DDBJ databases">
        <title>Acidipila sp. 4G-K13, an acidobacterium isolated from forest soil.</title>
        <authorList>
            <person name="Gao Z.-H."/>
            <person name="Qiu L.-H."/>
        </authorList>
    </citation>
    <scope>NUCLEOTIDE SEQUENCE [LARGE SCALE GENOMIC DNA]</scope>
    <source>
        <strain evidence="2 3">4G-K13</strain>
    </source>
</reference>